<dbReference type="RefSeq" id="WP_276235359.1">
    <property type="nucleotide sequence ID" value="NZ_CP119802.1"/>
</dbReference>
<feature type="region of interest" description="Disordered" evidence="1">
    <location>
        <begin position="77"/>
        <end position="96"/>
    </location>
</feature>
<feature type="transmembrane region" description="Helical" evidence="2">
    <location>
        <begin position="49"/>
        <end position="70"/>
    </location>
</feature>
<keyword evidence="2" id="KW-1133">Transmembrane helix</keyword>
<sequence>MAAIAGEMRAGPSGSWRAFHAAATLTAVAAVALAVQAVAATLAGVLGAVAVVTLGVLALVAAPTLAAAVVSRLYADAQPHSGPSNASSSASGSPRS</sequence>
<name>A0ABD5ZM84_9EURY</name>
<proteinExistence type="predicted"/>
<evidence type="ECO:0000313" key="3">
    <source>
        <dbReference type="EMBL" id="MFC7234358.1"/>
    </source>
</evidence>
<evidence type="ECO:0000313" key="4">
    <source>
        <dbReference type="Proteomes" id="UP001596398"/>
    </source>
</evidence>
<gene>
    <name evidence="3" type="ORF">ACFQJ4_03410</name>
</gene>
<feature type="compositionally biased region" description="Low complexity" evidence="1">
    <location>
        <begin position="81"/>
        <end position="96"/>
    </location>
</feature>
<dbReference type="GeneID" id="79266026"/>
<reference evidence="3 4" key="1">
    <citation type="journal article" date="2019" name="Int. J. Syst. Evol. Microbiol.">
        <title>The Global Catalogue of Microorganisms (GCM) 10K type strain sequencing project: providing services to taxonomists for standard genome sequencing and annotation.</title>
        <authorList>
            <consortium name="The Broad Institute Genomics Platform"/>
            <consortium name="The Broad Institute Genome Sequencing Center for Infectious Disease"/>
            <person name="Wu L."/>
            <person name="Ma J."/>
        </authorList>
    </citation>
    <scope>NUCLEOTIDE SEQUENCE [LARGE SCALE GENOMIC DNA]</scope>
    <source>
        <strain evidence="3 4">DT85</strain>
    </source>
</reference>
<organism evidence="3 4">
    <name type="scientific">Halosegnis marinus</name>
    <dbReference type="NCBI Taxonomy" id="3034023"/>
    <lineage>
        <taxon>Archaea</taxon>
        <taxon>Methanobacteriati</taxon>
        <taxon>Methanobacteriota</taxon>
        <taxon>Stenosarchaea group</taxon>
        <taxon>Halobacteria</taxon>
        <taxon>Halobacteriales</taxon>
        <taxon>Natronomonadaceae</taxon>
        <taxon>Halosegnis</taxon>
    </lineage>
</organism>
<dbReference type="Proteomes" id="UP001596398">
    <property type="component" value="Unassembled WGS sequence"/>
</dbReference>
<dbReference type="AlphaFoldDB" id="A0ABD5ZM84"/>
<keyword evidence="2" id="KW-0472">Membrane</keyword>
<dbReference type="EMBL" id="JBHTAP010000001">
    <property type="protein sequence ID" value="MFC7234358.1"/>
    <property type="molecule type" value="Genomic_DNA"/>
</dbReference>
<protein>
    <recommendedName>
        <fullName evidence="5">Membrane transport protein MMPL domain-containing protein</fullName>
    </recommendedName>
</protein>
<evidence type="ECO:0000256" key="1">
    <source>
        <dbReference type="SAM" id="MobiDB-lite"/>
    </source>
</evidence>
<comment type="caution">
    <text evidence="3">The sequence shown here is derived from an EMBL/GenBank/DDBJ whole genome shotgun (WGS) entry which is preliminary data.</text>
</comment>
<keyword evidence="4" id="KW-1185">Reference proteome</keyword>
<accession>A0ABD5ZM84</accession>
<evidence type="ECO:0000256" key="2">
    <source>
        <dbReference type="SAM" id="Phobius"/>
    </source>
</evidence>
<evidence type="ECO:0008006" key="5">
    <source>
        <dbReference type="Google" id="ProtNLM"/>
    </source>
</evidence>
<keyword evidence="2" id="KW-0812">Transmembrane</keyword>